<dbReference type="PROSITE" id="PS51794">
    <property type="entry name" value="DAC"/>
    <property type="match status" value="1"/>
</dbReference>
<keyword evidence="13" id="KW-1185">Reference proteome</keyword>
<keyword evidence="6 10" id="KW-0547">Nucleotide-binding</keyword>
<dbReference type="RefSeq" id="WP_100789945.1">
    <property type="nucleotide sequence ID" value="NZ_NPDQ01000002.1"/>
</dbReference>
<evidence type="ECO:0000256" key="4">
    <source>
        <dbReference type="ARBA" id="ARBA00022692"/>
    </source>
</evidence>
<dbReference type="NCBIfam" id="TIGR00159">
    <property type="entry name" value="diadenylate cyclase CdaA"/>
    <property type="match status" value="1"/>
</dbReference>
<evidence type="ECO:0000256" key="6">
    <source>
        <dbReference type="ARBA" id="ARBA00022741"/>
    </source>
</evidence>
<dbReference type="AlphaFoldDB" id="A0A2M9Y524"/>
<dbReference type="InterPro" id="IPR045585">
    <property type="entry name" value="CdaA_N"/>
</dbReference>
<keyword evidence="5 10" id="KW-0548">Nucleotidyltransferase</keyword>
<keyword evidence="9 10" id="KW-0472">Membrane</keyword>
<dbReference type="Pfam" id="PF02457">
    <property type="entry name" value="DAC"/>
    <property type="match status" value="1"/>
</dbReference>
<keyword evidence="4 10" id="KW-0812">Transmembrane</keyword>
<dbReference type="InterPro" id="IPR003390">
    <property type="entry name" value="DNA_integrity_scan_DisA_N"/>
</dbReference>
<evidence type="ECO:0000313" key="13">
    <source>
        <dbReference type="Proteomes" id="UP000297891"/>
    </source>
</evidence>
<comment type="catalytic activity">
    <reaction evidence="1 10">
        <text>2 ATP = 3',3'-c-di-AMP + 2 diphosphate</text>
        <dbReference type="Rhea" id="RHEA:35655"/>
        <dbReference type="ChEBI" id="CHEBI:30616"/>
        <dbReference type="ChEBI" id="CHEBI:33019"/>
        <dbReference type="ChEBI" id="CHEBI:71500"/>
        <dbReference type="EC" id="2.7.7.85"/>
    </reaction>
</comment>
<dbReference type="EC" id="2.7.7.85" evidence="10"/>
<protein>
    <recommendedName>
        <fullName evidence="10">Diadenylate cyclase</fullName>
        <shortName evidence="10">DAC</shortName>
        <ecNumber evidence="10">2.7.7.85</ecNumber>
    </recommendedName>
    <alternativeName>
        <fullName evidence="10">Cyclic-di-AMP synthase</fullName>
        <shortName evidence="10">c-di-AMP synthase</shortName>
    </alternativeName>
</protein>
<evidence type="ECO:0000313" key="12">
    <source>
        <dbReference type="EMBL" id="TGK96779.1"/>
    </source>
</evidence>
<dbReference type="InterPro" id="IPR050338">
    <property type="entry name" value="DisA"/>
</dbReference>
<evidence type="ECO:0000256" key="10">
    <source>
        <dbReference type="HAMAP-Rule" id="MF_01499"/>
    </source>
</evidence>
<evidence type="ECO:0000256" key="1">
    <source>
        <dbReference type="ARBA" id="ARBA00000877"/>
    </source>
</evidence>
<dbReference type="GO" id="GO:0006171">
    <property type="term" value="P:cAMP biosynthetic process"/>
    <property type="evidence" value="ECO:0007669"/>
    <property type="project" value="InterPro"/>
</dbReference>
<sequence length="276" mass="30887">MDFFRGLYIIPWSKNYISISLDVIIVAFLIYKTYTTLRRTRGIQLLLGVGIIWISGSLAEYLGFELLEWILTNIRPALVFAIIVLLQPELRRLTGDLARIRLLRLFFLKPTFDLDPIVEAVRIMSQEKTGSIIVLVKDISLKDISENAVPLDAQVTSEVLQTIFFKNSPLHDGAVIIEQNRIICAASYLPMSSSVEIATLGARHRSALGLSEETDAIIIVTSEETGDITICFEGEMLHPVKPLELKALVSNLMTGTRRSKDDSLRKPKEKDTGVSI</sequence>
<feature type="domain" description="DAC" evidence="11">
    <location>
        <begin position="87"/>
        <end position="242"/>
    </location>
</feature>
<comment type="caution">
    <text evidence="10">Lacks conserved residue(s) required for the propagation of feature annotation.</text>
</comment>
<gene>
    <name evidence="10" type="primary">dacA</name>
    <name evidence="12" type="ORF">EHQ30_09355</name>
</gene>
<dbReference type="GO" id="GO:0005524">
    <property type="term" value="F:ATP binding"/>
    <property type="evidence" value="ECO:0007669"/>
    <property type="project" value="UniProtKB-UniRule"/>
</dbReference>
<accession>A0A2M9Y524</accession>
<dbReference type="SUPFAM" id="SSF143597">
    <property type="entry name" value="YojJ-like"/>
    <property type="match status" value="1"/>
</dbReference>
<evidence type="ECO:0000256" key="5">
    <source>
        <dbReference type="ARBA" id="ARBA00022695"/>
    </source>
</evidence>
<dbReference type="PIRSF" id="PIRSF004793">
    <property type="entry name" value="UCP004793"/>
    <property type="match status" value="1"/>
</dbReference>
<comment type="caution">
    <text evidence="12">The sequence shown here is derived from an EMBL/GenBank/DDBJ whole genome shotgun (WGS) entry which is preliminary data.</text>
</comment>
<dbReference type="GO" id="GO:0106408">
    <property type="term" value="F:diadenylate cyclase activity"/>
    <property type="evidence" value="ECO:0007669"/>
    <property type="project" value="UniProtKB-EC"/>
</dbReference>
<keyword evidence="3 10" id="KW-0808">Transferase</keyword>
<evidence type="ECO:0000256" key="2">
    <source>
        <dbReference type="ARBA" id="ARBA00022475"/>
    </source>
</evidence>
<evidence type="ECO:0000256" key="9">
    <source>
        <dbReference type="ARBA" id="ARBA00023136"/>
    </source>
</evidence>
<keyword evidence="8 10" id="KW-1133">Transmembrane helix</keyword>
<feature type="transmembrane region" description="Helical" evidence="10">
    <location>
        <begin position="12"/>
        <end position="31"/>
    </location>
</feature>
<dbReference type="InterPro" id="IPR036888">
    <property type="entry name" value="DNA_integrity_DisA_N_sf"/>
</dbReference>
<proteinExistence type="inferred from homology"/>
<dbReference type="Pfam" id="PF19293">
    <property type="entry name" value="CdaA_N"/>
    <property type="match status" value="1"/>
</dbReference>
<reference evidence="12" key="1">
    <citation type="journal article" date="2019" name="PLoS Negl. Trop. Dis.">
        <title>Revisiting the worldwide diversity of Leptospira species in the environment.</title>
        <authorList>
            <person name="Vincent A.T."/>
            <person name="Schiettekatte O."/>
            <person name="Bourhy P."/>
            <person name="Veyrier F.J."/>
            <person name="Picardeau M."/>
        </authorList>
    </citation>
    <scope>NUCLEOTIDE SEQUENCE [LARGE SCALE GENOMIC DNA]</scope>
    <source>
        <strain evidence="12">201800277</strain>
    </source>
</reference>
<dbReference type="OrthoDB" id="9807385at2"/>
<comment type="function">
    <text evidence="10">Catalyzes the condensation of 2 ATP molecules into cyclic di-AMP (c-di-AMP), a second messenger used to regulate differing processes in different bacteria.</text>
</comment>
<dbReference type="HAMAP" id="MF_01499">
    <property type="entry name" value="DacA"/>
    <property type="match status" value="1"/>
</dbReference>
<evidence type="ECO:0000256" key="8">
    <source>
        <dbReference type="ARBA" id="ARBA00022989"/>
    </source>
</evidence>
<keyword evidence="2 10" id="KW-1003">Cell membrane</keyword>
<comment type="similarity">
    <text evidence="10">Belongs to the adenylate cyclase family. DacA/CdaA subfamily.</text>
</comment>
<feature type="transmembrane region" description="Helical" evidence="10">
    <location>
        <begin position="43"/>
        <end position="63"/>
    </location>
</feature>
<organism evidence="12 13">
    <name type="scientific">Leptospira brenneri</name>
    <dbReference type="NCBI Taxonomy" id="2023182"/>
    <lineage>
        <taxon>Bacteria</taxon>
        <taxon>Pseudomonadati</taxon>
        <taxon>Spirochaetota</taxon>
        <taxon>Spirochaetia</taxon>
        <taxon>Leptospirales</taxon>
        <taxon>Leptospiraceae</taxon>
        <taxon>Leptospira</taxon>
    </lineage>
</organism>
<comment type="subunit">
    <text evidence="10">Probably a homodimer.</text>
</comment>
<name>A0A2M9Y524_9LEPT</name>
<dbReference type="Proteomes" id="UP000297891">
    <property type="component" value="Unassembled WGS sequence"/>
</dbReference>
<dbReference type="Gene3D" id="3.40.1700.10">
    <property type="entry name" value="DNA integrity scanning protein, DisA, N-terminal domain"/>
    <property type="match status" value="1"/>
</dbReference>
<evidence type="ECO:0000256" key="3">
    <source>
        <dbReference type="ARBA" id="ARBA00022679"/>
    </source>
</evidence>
<keyword evidence="7 10" id="KW-0067">ATP-binding</keyword>
<dbReference type="InterPro" id="IPR034701">
    <property type="entry name" value="CdaA"/>
</dbReference>
<evidence type="ECO:0000259" key="11">
    <source>
        <dbReference type="PROSITE" id="PS51794"/>
    </source>
</evidence>
<dbReference type="EMBL" id="RQFP01000001">
    <property type="protein sequence ID" value="TGK96779.1"/>
    <property type="molecule type" value="Genomic_DNA"/>
</dbReference>
<dbReference type="PANTHER" id="PTHR34185">
    <property type="entry name" value="DIADENYLATE CYCLASE"/>
    <property type="match status" value="1"/>
</dbReference>
<evidence type="ECO:0000256" key="7">
    <source>
        <dbReference type="ARBA" id="ARBA00022840"/>
    </source>
</evidence>
<dbReference type="InterPro" id="IPR014046">
    <property type="entry name" value="C-di-AMP_synthase"/>
</dbReference>
<dbReference type="PANTHER" id="PTHR34185:SF1">
    <property type="entry name" value="DIADENYLATE CYCLASE"/>
    <property type="match status" value="1"/>
</dbReference>
<dbReference type="GO" id="GO:0004016">
    <property type="term" value="F:adenylate cyclase activity"/>
    <property type="evidence" value="ECO:0007669"/>
    <property type="project" value="UniProtKB-UniRule"/>
</dbReference>